<dbReference type="GO" id="GO:0022857">
    <property type="term" value="F:transmembrane transporter activity"/>
    <property type="evidence" value="ECO:0007669"/>
    <property type="project" value="InterPro"/>
</dbReference>
<feature type="transmembrane region" description="Helical" evidence="7">
    <location>
        <begin position="322"/>
        <end position="343"/>
    </location>
</feature>
<keyword evidence="10" id="KW-1185">Reference proteome</keyword>
<dbReference type="Pfam" id="PF05977">
    <property type="entry name" value="MFS_3"/>
    <property type="match status" value="1"/>
</dbReference>
<gene>
    <name evidence="9" type="ORF">CLV34_0620</name>
</gene>
<comment type="caution">
    <text evidence="9">The sequence shown here is derived from an EMBL/GenBank/DDBJ whole genome shotgun (WGS) entry which is preliminary data.</text>
</comment>
<dbReference type="PRINTS" id="PR01988">
    <property type="entry name" value="EXPORTERBACE"/>
</dbReference>
<dbReference type="AlphaFoldDB" id="A0A2M8WV23"/>
<keyword evidence="3" id="KW-1003">Cell membrane</keyword>
<dbReference type="InterPro" id="IPR036259">
    <property type="entry name" value="MFS_trans_sf"/>
</dbReference>
<dbReference type="PROSITE" id="PS50850">
    <property type="entry name" value="MFS"/>
    <property type="match status" value="1"/>
</dbReference>
<reference evidence="9 10" key="1">
    <citation type="submission" date="2017-11" db="EMBL/GenBank/DDBJ databases">
        <title>Genomic Encyclopedia of Archaeal and Bacterial Type Strains, Phase II (KMG-II): From Individual Species to Whole Genera.</title>
        <authorList>
            <person name="Goeker M."/>
        </authorList>
    </citation>
    <scope>NUCLEOTIDE SEQUENCE [LARGE SCALE GENOMIC DNA]</scope>
    <source>
        <strain evidence="9 10">DSM 22413</strain>
    </source>
</reference>
<feature type="transmembrane region" description="Helical" evidence="7">
    <location>
        <begin position="56"/>
        <end position="77"/>
    </location>
</feature>
<feature type="transmembrane region" description="Helical" evidence="7">
    <location>
        <begin position="388"/>
        <end position="406"/>
    </location>
</feature>
<dbReference type="PANTHER" id="PTHR23513:SF6">
    <property type="entry name" value="MAJOR FACILITATOR SUPERFAMILY ASSOCIATED DOMAIN-CONTAINING PROTEIN"/>
    <property type="match status" value="1"/>
</dbReference>
<dbReference type="InterPro" id="IPR010290">
    <property type="entry name" value="TM_effector"/>
</dbReference>
<evidence type="ECO:0000256" key="6">
    <source>
        <dbReference type="ARBA" id="ARBA00023136"/>
    </source>
</evidence>
<feature type="transmembrane region" description="Helical" evidence="7">
    <location>
        <begin position="260"/>
        <end position="283"/>
    </location>
</feature>
<feature type="transmembrane region" description="Helical" evidence="7">
    <location>
        <begin position="295"/>
        <end position="316"/>
    </location>
</feature>
<keyword evidence="5 7" id="KW-1133">Transmembrane helix</keyword>
<name>A0A2M8WV23_9MICO</name>
<dbReference type="GO" id="GO:0005886">
    <property type="term" value="C:plasma membrane"/>
    <property type="evidence" value="ECO:0007669"/>
    <property type="project" value="UniProtKB-SubCell"/>
</dbReference>
<keyword evidence="2" id="KW-0813">Transport</keyword>
<keyword evidence="4 7" id="KW-0812">Transmembrane</keyword>
<dbReference type="InterPro" id="IPR020846">
    <property type="entry name" value="MFS_dom"/>
</dbReference>
<feature type="transmembrane region" description="Helical" evidence="7">
    <location>
        <begin position="228"/>
        <end position="254"/>
    </location>
</feature>
<dbReference type="SUPFAM" id="SSF103473">
    <property type="entry name" value="MFS general substrate transporter"/>
    <property type="match status" value="1"/>
</dbReference>
<feature type="transmembrane region" description="Helical" evidence="7">
    <location>
        <begin position="21"/>
        <end position="44"/>
    </location>
</feature>
<feature type="transmembrane region" description="Helical" evidence="7">
    <location>
        <begin position="364"/>
        <end position="382"/>
    </location>
</feature>
<evidence type="ECO:0000256" key="1">
    <source>
        <dbReference type="ARBA" id="ARBA00004651"/>
    </source>
</evidence>
<sequence length="428" mass="44143">MTDPAVAPPRRSLVHHRDFRALWTGDALGQLGAQLATLAVPVLAVQTLHADAWQMGALTAAETAAFLVIGLPAGAWVDRMRKRRVLIGADLVRAAALGGVVACAAAGVLSMPVLYAAALVMSCATVFFDVAHQSYVPGLIGLDHVVEGNAKLQATASVAQVAGPALGGVLLRVVTAPALLVVNAATYLLSVVFVARIRADERLPPREERGPLVHEIREGLAFVAHQPLLVRIVVCTSIGNLGWSVVSALLTLYALRDLGLTAAGLGVALSAASVGGLLGALLGERVARRVGEARVIPLAAVALALPMACVPLAGVLPWNPEVTLAAGLAVAYFALVVFNIAAVSFRQRLCPPRLLGRMNASVRFVVWGTMPVGGLLGGWLGTTVGVVPAIWVGVTTGVLAALPVLASPLLTMTTLPEPAEHPGIRTGS</sequence>
<evidence type="ECO:0000259" key="8">
    <source>
        <dbReference type="PROSITE" id="PS50850"/>
    </source>
</evidence>
<comment type="subcellular location">
    <subcellularLocation>
        <location evidence="1">Cell membrane</location>
        <topology evidence="1">Multi-pass membrane protein</topology>
    </subcellularLocation>
</comment>
<organism evidence="9 10">
    <name type="scientific">Luteimicrobium subarcticum</name>
    <dbReference type="NCBI Taxonomy" id="620910"/>
    <lineage>
        <taxon>Bacteria</taxon>
        <taxon>Bacillati</taxon>
        <taxon>Actinomycetota</taxon>
        <taxon>Actinomycetes</taxon>
        <taxon>Micrococcales</taxon>
        <taxon>Luteimicrobium</taxon>
    </lineage>
</organism>
<accession>A0A2M8WV23</accession>
<evidence type="ECO:0000256" key="4">
    <source>
        <dbReference type="ARBA" id="ARBA00022692"/>
    </source>
</evidence>
<evidence type="ECO:0000313" key="10">
    <source>
        <dbReference type="Proteomes" id="UP000231586"/>
    </source>
</evidence>
<keyword evidence="6 7" id="KW-0472">Membrane</keyword>
<proteinExistence type="predicted"/>
<feature type="transmembrane region" description="Helical" evidence="7">
    <location>
        <begin position="174"/>
        <end position="195"/>
    </location>
</feature>
<dbReference type="EMBL" id="PGTZ01000006">
    <property type="protein sequence ID" value="PJI94773.1"/>
    <property type="molecule type" value="Genomic_DNA"/>
</dbReference>
<evidence type="ECO:0000256" key="5">
    <source>
        <dbReference type="ARBA" id="ARBA00022989"/>
    </source>
</evidence>
<evidence type="ECO:0000256" key="3">
    <source>
        <dbReference type="ARBA" id="ARBA00022475"/>
    </source>
</evidence>
<protein>
    <submittedName>
        <fullName evidence="9">Putative MFS family arabinose efflux permease</fullName>
    </submittedName>
</protein>
<dbReference type="InterPro" id="IPR022324">
    <property type="entry name" value="Bacilysin_exporter_BacE_put"/>
</dbReference>
<evidence type="ECO:0000256" key="2">
    <source>
        <dbReference type="ARBA" id="ARBA00022448"/>
    </source>
</evidence>
<feature type="domain" description="Major facilitator superfamily (MFS) profile" evidence="8">
    <location>
        <begin position="228"/>
        <end position="428"/>
    </location>
</feature>
<dbReference type="CDD" id="cd06173">
    <property type="entry name" value="MFS_MefA_like"/>
    <property type="match status" value="1"/>
</dbReference>
<dbReference type="Gene3D" id="1.20.1250.20">
    <property type="entry name" value="MFS general substrate transporter like domains"/>
    <property type="match status" value="1"/>
</dbReference>
<evidence type="ECO:0000256" key="7">
    <source>
        <dbReference type="SAM" id="Phobius"/>
    </source>
</evidence>
<dbReference type="PANTHER" id="PTHR23513">
    <property type="entry name" value="INTEGRAL MEMBRANE EFFLUX PROTEIN-RELATED"/>
    <property type="match status" value="1"/>
</dbReference>
<evidence type="ECO:0000313" key="9">
    <source>
        <dbReference type="EMBL" id="PJI94773.1"/>
    </source>
</evidence>
<dbReference type="RefSeq" id="WP_245858940.1">
    <property type="nucleotide sequence ID" value="NZ_PGTZ01000006.1"/>
</dbReference>
<feature type="transmembrane region" description="Helical" evidence="7">
    <location>
        <begin position="97"/>
        <end position="128"/>
    </location>
</feature>
<dbReference type="Proteomes" id="UP000231586">
    <property type="component" value="Unassembled WGS sequence"/>
</dbReference>